<keyword evidence="2" id="KW-0645">Protease</keyword>
<organism evidence="6 7">
    <name type="scientific">Acer saccharum</name>
    <name type="common">Sugar maple</name>
    <dbReference type="NCBI Taxonomy" id="4024"/>
    <lineage>
        <taxon>Eukaryota</taxon>
        <taxon>Viridiplantae</taxon>
        <taxon>Streptophyta</taxon>
        <taxon>Embryophyta</taxon>
        <taxon>Tracheophyta</taxon>
        <taxon>Spermatophyta</taxon>
        <taxon>Magnoliopsida</taxon>
        <taxon>eudicotyledons</taxon>
        <taxon>Gunneridae</taxon>
        <taxon>Pentapetalae</taxon>
        <taxon>rosids</taxon>
        <taxon>malvids</taxon>
        <taxon>Sapindales</taxon>
        <taxon>Sapindaceae</taxon>
        <taxon>Hippocastanoideae</taxon>
        <taxon>Acereae</taxon>
        <taxon>Acer</taxon>
    </lineage>
</organism>
<dbReference type="Proteomes" id="UP001168877">
    <property type="component" value="Unassembled WGS sequence"/>
</dbReference>
<gene>
    <name evidence="6" type="ORF">LWI29_011451</name>
</gene>
<reference evidence="6" key="2">
    <citation type="submission" date="2023-06" db="EMBL/GenBank/DDBJ databases">
        <authorList>
            <person name="Swenson N.G."/>
            <person name="Wegrzyn J.L."/>
            <person name="Mcevoy S.L."/>
        </authorList>
    </citation>
    <scope>NUCLEOTIDE SEQUENCE</scope>
    <source>
        <strain evidence="6">NS2018</strain>
        <tissue evidence="6">Leaf</tissue>
    </source>
</reference>
<dbReference type="PROSITE" id="PS50600">
    <property type="entry name" value="ULP_PROTEASE"/>
    <property type="match status" value="1"/>
</dbReference>
<dbReference type="GO" id="GO:0006508">
    <property type="term" value="P:proteolysis"/>
    <property type="evidence" value="ECO:0007669"/>
    <property type="project" value="UniProtKB-KW"/>
</dbReference>
<feature type="domain" description="Ubiquitin-like protease family profile" evidence="5">
    <location>
        <begin position="756"/>
        <end position="967"/>
    </location>
</feature>
<dbReference type="Gene3D" id="3.40.395.10">
    <property type="entry name" value="Adenoviral Proteinase, Chain A"/>
    <property type="match status" value="1"/>
</dbReference>
<accession>A0AA39V943</accession>
<keyword evidence="3" id="KW-0378">Hydrolase</keyword>
<comment type="caution">
    <text evidence="6">The sequence shown here is derived from an EMBL/GenBank/DDBJ whole genome shotgun (WGS) entry which is preliminary data.</text>
</comment>
<feature type="compositionally biased region" description="Low complexity" evidence="4">
    <location>
        <begin position="20"/>
        <end position="36"/>
    </location>
</feature>
<feature type="region of interest" description="Disordered" evidence="4">
    <location>
        <begin position="569"/>
        <end position="593"/>
    </location>
</feature>
<feature type="region of interest" description="Disordered" evidence="4">
    <location>
        <begin position="1"/>
        <end position="100"/>
    </location>
</feature>
<evidence type="ECO:0000313" key="6">
    <source>
        <dbReference type="EMBL" id="KAK0571122.1"/>
    </source>
</evidence>
<dbReference type="AlphaFoldDB" id="A0AA39V943"/>
<dbReference type="InterPro" id="IPR038765">
    <property type="entry name" value="Papain-like_cys_pep_sf"/>
</dbReference>
<evidence type="ECO:0000256" key="3">
    <source>
        <dbReference type="ARBA" id="ARBA00022801"/>
    </source>
</evidence>
<feature type="compositionally biased region" description="Basic residues" evidence="4">
    <location>
        <begin position="497"/>
        <end position="514"/>
    </location>
</feature>
<dbReference type="PANTHER" id="PTHR48449:SF1">
    <property type="entry name" value="DUF1985 DOMAIN-CONTAINING PROTEIN"/>
    <property type="match status" value="1"/>
</dbReference>
<dbReference type="PANTHER" id="PTHR48449">
    <property type="entry name" value="DUF1985 DOMAIN-CONTAINING PROTEIN"/>
    <property type="match status" value="1"/>
</dbReference>
<feature type="region of interest" description="Disordered" evidence="4">
    <location>
        <begin position="444"/>
        <end position="546"/>
    </location>
</feature>
<evidence type="ECO:0000256" key="1">
    <source>
        <dbReference type="ARBA" id="ARBA00005234"/>
    </source>
</evidence>
<dbReference type="GO" id="GO:0008234">
    <property type="term" value="F:cysteine-type peptidase activity"/>
    <property type="evidence" value="ECO:0007669"/>
    <property type="project" value="InterPro"/>
</dbReference>
<feature type="compositionally biased region" description="Acidic residues" evidence="4">
    <location>
        <begin position="445"/>
        <end position="479"/>
    </location>
</feature>
<keyword evidence="7" id="KW-1185">Reference proteome</keyword>
<evidence type="ECO:0000259" key="5">
    <source>
        <dbReference type="PROSITE" id="PS50600"/>
    </source>
</evidence>
<dbReference type="SUPFAM" id="SSF54001">
    <property type="entry name" value="Cysteine proteinases"/>
    <property type="match status" value="1"/>
</dbReference>
<dbReference type="Pfam" id="PF02902">
    <property type="entry name" value="Peptidase_C48"/>
    <property type="match status" value="1"/>
</dbReference>
<dbReference type="InterPro" id="IPR003653">
    <property type="entry name" value="Peptidase_C48_C"/>
</dbReference>
<feature type="compositionally biased region" description="Polar residues" evidence="4">
    <location>
        <begin position="632"/>
        <end position="644"/>
    </location>
</feature>
<evidence type="ECO:0000256" key="2">
    <source>
        <dbReference type="ARBA" id="ARBA00022670"/>
    </source>
</evidence>
<proteinExistence type="inferred from homology"/>
<reference evidence="6" key="1">
    <citation type="journal article" date="2022" name="Plant J.">
        <title>Strategies of tolerance reflected in two North American maple genomes.</title>
        <authorList>
            <person name="McEvoy S.L."/>
            <person name="Sezen U.U."/>
            <person name="Trouern-Trend A."/>
            <person name="McMahon S.M."/>
            <person name="Schaberg P.G."/>
            <person name="Yang J."/>
            <person name="Wegrzyn J.L."/>
            <person name="Swenson N.G."/>
        </authorList>
    </citation>
    <scope>NUCLEOTIDE SEQUENCE</scope>
    <source>
        <strain evidence="6">NS2018</strain>
    </source>
</reference>
<dbReference type="EMBL" id="JAUESC010000388">
    <property type="protein sequence ID" value="KAK0571122.1"/>
    <property type="molecule type" value="Genomic_DNA"/>
</dbReference>
<feature type="region of interest" description="Disordered" evidence="4">
    <location>
        <begin position="632"/>
        <end position="652"/>
    </location>
</feature>
<feature type="compositionally biased region" description="Basic and acidic residues" evidence="4">
    <location>
        <begin position="55"/>
        <end position="69"/>
    </location>
</feature>
<sequence>MQTASGSGGPMAIDERATTENEQATATTENEQATATTERERAAAENDPAMASHSGGEEVAGRATAEKDQVTASLSGGEEVAGRATAENDQATASLSGGEEVAGQMENIDYEQFLKVKRNKWNEESLINVGCRLKNIATIEKIIRKEGKHKEFMSSCFKQFTNFPQKSMFSATVVHGVLLREIRIEGATENELFISFGGKKARFGCREFCLVTGLRFGELSEIINTPYVANANGIHKRYWPGQEGEDLKLSTVYQRFLKRKFKDPDDSLKMGLFLIANNVLFGQPLDKKVTNWLFNLVDDLDAFNSFAWGHYVFKMTMHYLRQGFRPRNSKKGHGKVRYRLYGFPWAVELWAMEAVGTLINGFGLRLQHTLPRMRCWAMTKRPRNGVQIISKIEANIRAGKAQVLEELKPTDDEVGADYWVGVDFDMSMGPQFIPLVEMKEKNELLDDGDDGDDGGDGGDGDGDGVEGCDGGDGDGDGGEVGEGGDRDDVGDRGIGGQKKKRKAPKQKKKASAKKQQRETVPITRLAEQDPLPTPSSLGYTRTQLDDPLSVGFTQGYSPTLPEGMVHTPYPPRSSFMQPPPHMSSRQEPRSRDGDRINELLDAVKALPDLMKDIVKGEVSQLPGVLKGLMQEKQSTRGQNNNEAPSTDVRDPSSHIEQAVDAQAVDANVSIEQEVSPSGRQKEVDEEGLVSGDLTVSYNYALEEDRSLRLRLQSYYCSSPFFDPTRASATKRAQEKRKYEDFKKKKSPLRRNVGTEESVDKSFFLELEDPETWLSTDHIDAYMSLLAKRMESDPDEYRHSFVLLSSEFYTKVKVEWNRIIEADNEAGSSFDALEYECPEDWIEYGRGNRPGWGRPWWLYTQLLIPCCVGEPDGHWILCKVNLLDRHIGIFDPTASKKSKKNPFERFRQVMPLRRLLPSIMNRCGFYSSRSEKPRGSMFTVGVSSNPKIPQQVDDCSCGVFIAKYAETAIVKKADWNWGQKEMADYRKELAFQIYINSVVFKSPMQQ</sequence>
<evidence type="ECO:0000313" key="7">
    <source>
        <dbReference type="Proteomes" id="UP001168877"/>
    </source>
</evidence>
<dbReference type="InterPro" id="IPR015410">
    <property type="entry name" value="DUF1985"/>
</dbReference>
<name>A0AA39V943_ACESA</name>
<protein>
    <recommendedName>
        <fullName evidence="5">Ubiquitin-like protease family profile domain-containing protein</fullName>
    </recommendedName>
</protein>
<evidence type="ECO:0000256" key="4">
    <source>
        <dbReference type="SAM" id="MobiDB-lite"/>
    </source>
</evidence>
<comment type="similarity">
    <text evidence="1">Belongs to the peptidase C48 family.</text>
</comment>
<feature type="compositionally biased region" description="Basic and acidic residues" evidence="4">
    <location>
        <begin position="584"/>
        <end position="593"/>
    </location>
</feature>
<dbReference type="Pfam" id="PF09331">
    <property type="entry name" value="DUF1985"/>
    <property type="match status" value="1"/>
</dbReference>